<keyword evidence="5" id="KW-0227">DNA damage</keyword>
<dbReference type="PANTHER" id="PTHR15749:SF4">
    <property type="entry name" value="FANCONI-ASSOCIATED NUCLEASE 1"/>
    <property type="match status" value="1"/>
</dbReference>
<feature type="domain" description="VRR-NUC" evidence="7">
    <location>
        <begin position="795"/>
        <end position="919"/>
    </location>
</feature>
<dbReference type="Pfam" id="PF08774">
    <property type="entry name" value="VRR_NUC"/>
    <property type="match status" value="1"/>
</dbReference>
<dbReference type="InterPro" id="IPR014883">
    <property type="entry name" value="VRR_NUC"/>
</dbReference>
<dbReference type="GO" id="GO:0008409">
    <property type="term" value="F:5'-3' exonuclease activity"/>
    <property type="evidence" value="ECO:0007669"/>
    <property type="project" value="TreeGrafter"/>
</dbReference>
<dbReference type="GO" id="GO:0005634">
    <property type="term" value="C:nucleus"/>
    <property type="evidence" value="ECO:0007669"/>
    <property type="project" value="UniProtKB-SubCell"/>
</dbReference>
<keyword evidence="9" id="KW-1185">Reference proteome</keyword>
<evidence type="ECO:0000256" key="3">
    <source>
        <dbReference type="ARBA" id="ARBA00022801"/>
    </source>
</evidence>
<dbReference type="Pfam" id="PF21315">
    <property type="entry name" value="FAN1_HTH"/>
    <property type="match status" value="1"/>
</dbReference>
<dbReference type="CDD" id="cd22326">
    <property type="entry name" value="FAN1-like"/>
    <property type="match status" value="1"/>
</dbReference>
<name>F4Q432_CACFS</name>
<evidence type="ECO:0000259" key="7">
    <source>
        <dbReference type="SMART" id="SM00990"/>
    </source>
</evidence>
<feature type="region of interest" description="Disordered" evidence="6">
    <location>
        <begin position="100"/>
        <end position="179"/>
    </location>
</feature>
<dbReference type="KEGG" id="dfa:DFA_07927"/>
<keyword evidence="1 5" id="KW-0540">Nuclease</keyword>
<dbReference type="AlphaFoldDB" id="F4Q432"/>
<keyword evidence="4 5" id="KW-0460">Magnesium</keyword>
<dbReference type="InterPro" id="IPR049125">
    <property type="entry name" value="FAN1-like_WH"/>
</dbReference>
<accession>F4Q432</accession>
<dbReference type="GO" id="GO:0070336">
    <property type="term" value="F:flap-structured DNA binding"/>
    <property type="evidence" value="ECO:0007669"/>
    <property type="project" value="TreeGrafter"/>
</dbReference>
<comment type="similarity">
    <text evidence="5">Belongs to the FAN1 family.</text>
</comment>
<sequence length="920" mass="105337">MKRNTTTAKTKPSTKPPTKQSSAALDKYNNDHKHLSNKTFPSFTGRQSSMLEFFPSKKQETQVNHITQVTEHDDGNGNKISMTTTTTTTTVSTVVSQVLKTPSPSHSSSIQIIDDCHSNSNTSPSPRLSSSSQTKTPPSSQQQQQQSQQSQSYSPVNSQGDNNNNSSGKRKKTPLGSSDIINNSHLVIINLTDDNDEEKENEKQKNTTATANTTTTTTDEMERFQKRMKNQTDKLMMMEDGNDSNGSISSGQFATMPICVSIDDDEEDENDGVTRTKEPQEVTLSQYVDNDPKRTKYYVNDFRLVTETVLERDVHLLSDKEVEAVNRFVYTLTSDSQHLFVRLYNRKGPWFQIQNILYPEINNIDDCIDELIDCGLLERYDGTTNHHDWRELTPLLPVDRLKRLLGASCPSGATKPRLIELVNKMDSGPTNSNGSPFFKNLNNFNKTKRSVEDSLGKCIQIKRMVVQVFRMIHHLFFFSWTTHNSTTMIVHNILGIRYPEYRLSKDKNGIFKTRQELIEYEECRQLEERIEFIFENGEEDSLSSILETCTEKLSPLVKLQYVYSFALKFTPGWVYTKVLSAGVGILERMKKYDDANYFYMFLLDSPFCSGKRGDWWLRLVINSKHQGQKENALIICERALQDCLVKTGDRLALEQQYLKLTKTCKKDIKPGLLKLLENLKQPSVVTIYYEKESHGRSGVKSQFYLSDGSLGKVEDAALDYYKNEEGMEGIHCETGIFIEFFMFFFWDIIFCSDIPHVFQSPYQDSPLDFGSEEFYFSRKDLITNKLEQLKISSNQDRRDHLQMIWSKNENCNVRGISWERYSLSQLMELSDSFGGGLIAYICKLMSEDFSSFSSGAPDLFLWKNNNNDNDNNNNNNNNSYTIKFCEVKGEGDRLAAHQKIWIDVLLSYGCQVDNCLVKNK</sequence>
<evidence type="ECO:0000256" key="6">
    <source>
        <dbReference type="SAM" id="MobiDB-lite"/>
    </source>
</evidence>
<dbReference type="OrthoDB" id="76364at2759"/>
<dbReference type="GO" id="GO:0017108">
    <property type="term" value="F:5'-flap endonuclease activity"/>
    <property type="evidence" value="ECO:0007669"/>
    <property type="project" value="TreeGrafter"/>
</dbReference>
<dbReference type="SMART" id="SM00990">
    <property type="entry name" value="VRR_NUC"/>
    <property type="match status" value="1"/>
</dbReference>
<evidence type="ECO:0000313" key="8">
    <source>
        <dbReference type="EMBL" id="EGG16946.1"/>
    </source>
</evidence>
<comment type="subcellular location">
    <subcellularLocation>
        <location evidence="5">Nucleus</location>
    </subcellularLocation>
</comment>
<dbReference type="GO" id="GO:0036297">
    <property type="term" value="P:interstrand cross-link repair"/>
    <property type="evidence" value="ECO:0007669"/>
    <property type="project" value="InterPro"/>
</dbReference>
<dbReference type="GO" id="GO:0046872">
    <property type="term" value="F:metal ion binding"/>
    <property type="evidence" value="ECO:0007669"/>
    <property type="project" value="UniProtKB-KW"/>
</dbReference>
<keyword evidence="5" id="KW-0464">Manganese</keyword>
<proteinExistence type="inferred from homology"/>
<organism evidence="8 9">
    <name type="scientific">Cavenderia fasciculata</name>
    <name type="common">Slime mold</name>
    <name type="synonym">Dictyostelium fasciculatum</name>
    <dbReference type="NCBI Taxonomy" id="261658"/>
    <lineage>
        <taxon>Eukaryota</taxon>
        <taxon>Amoebozoa</taxon>
        <taxon>Evosea</taxon>
        <taxon>Eumycetozoa</taxon>
        <taxon>Dictyostelia</taxon>
        <taxon>Acytosteliales</taxon>
        <taxon>Cavenderiaceae</taxon>
        <taxon>Cavenderia</taxon>
    </lineage>
</organism>
<comment type="function">
    <text evidence="5">Nuclease required for the repair of DNA interstrand cross-links (ICL). Acts as a 5'-3' exonuclease that anchors at a cut end of DNA and cleaves DNA successively at every third nucleotide, allowing to excise an ICL from one strand through flanking incisions.</text>
</comment>
<feature type="compositionally biased region" description="Low complexity" evidence="6">
    <location>
        <begin position="206"/>
        <end position="218"/>
    </location>
</feature>
<feature type="region of interest" description="Disordered" evidence="6">
    <location>
        <begin position="193"/>
        <end position="220"/>
    </location>
</feature>
<feature type="compositionally biased region" description="Low complexity" evidence="6">
    <location>
        <begin position="100"/>
        <end position="167"/>
    </location>
</feature>
<dbReference type="Pfam" id="PF21170">
    <property type="entry name" value="FAN1_TPR"/>
    <property type="match status" value="1"/>
</dbReference>
<dbReference type="GO" id="GO:0004528">
    <property type="term" value="F:phosphodiesterase I activity"/>
    <property type="evidence" value="ECO:0007669"/>
    <property type="project" value="UniProtKB-EC"/>
</dbReference>
<evidence type="ECO:0000313" key="9">
    <source>
        <dbReference type="Proteomes" id="UP000007797"/>
    </source>
</evidence>
<keyword evidence="5" id="KW-0539">Nucleus</keyword>
<evidence type="ECO:0000256" key="4">
    <source>
        <dbReference type="ARBA" id="ARBA00022842"/>
    </source>
</evidence>
<evidence type="ECO:0000256" key="5">
    <source>
        <dbReference type="RuleBase" id="RU365033"/>
    </source>
</evidence>
<keyword evidence="3 5" id="KW-0378">Hydrolase</keyword>
<keyword evidence="5" id="KW-0234">DNA repair</keyword>
<protein>
    <recommendedName>
        <fullName evidence="5">Fanconi-associated nuclease</fullName>
        <ecNumber evidence="5">3.1.4.1</ecNumber>
    </recommendedName>
</protein>
<dbReference type="OMA" id="ECRVESM"/>
<dbReference type="Proteomes" id="UP000007797">
    <property type="component" value="Unassembled WGS sequence"/>
</dbReference>
<feature type="compositionally biased region" description="Low complexity" evidence="6">
    <location>
        <begin position="1"/>
        <end position="23"/>
    </location>
</feature>
<evidence type="ECO:0000256" key="1">
    <source>
        <dbReference type="ARBA" id="ARBA00022722"/>
    </source>
</evidence>
<comment type="cofactor">
    <cofactor evidence="5">
        <name>Mg(2+)</name>
        <dbReference type="ChEBI" id="CHEBI:18420"/>
    </cofactor>
    <cofactor evidence="5">
        <name>Mn(2+)</name>
        <dbReference type="ChEBI" id="CHEBI:29035"/>
    </cofactor>
</comment>
<gene>
    <name evidence="8" type="primary">mtmr15</name>
    <name evidence="8" type="ORF">DFA_07927</name>
</gene>
<evidence type="ECO:0000256" key="2">
    <source>
        <dbReference type="ARBA" id="ARBA00022723"/>
    </source>
</evidence>
<dbReference type="InterPro" id="IPR033315">
    <property type="entry name" value="Fan1-like"/>
</dbReference>
<dbReference type="EC" id="3.1.4.1" evidence="5"/>
<dbReference type="RefSeq" id="XP_004355420.1">
    <property type="nucleotide sequence ID" value="XM_004355368.1"/>
</dbReference>
<comment type="catalytic activity">
    <reaction evidence="5">
        <text>Hydrolytically removes 5'-nucleotides successively from the 3'-hydroxy termini of 3'-hydroxy-terminated oligonucleotides.</text>
        <dbReference type="EC" id="3.1.4.1"/>
    </reaction>
</comment>
<keyword evidence="2 5" id="KW-0479">Metal-binding</keyword>
<dbReference type="EMBL" id="GL883021">
    <property type="protein sequence ID" value="EGG16946.1"/>
    <property type="molecule type" value="Genomic_DNA"/>
</dbReference>
<reference evidence="9" key="1">
    <citation type="journal article" date="2011" name="Genome Res.">
        <title>Phylogeny-wide analysis of social amoeba genomes highlights ancient origins for complex intercellular communication.</title>
        <authorList>
            <person name="Heidel A.J."/>
            <person name="Lawal H.M."/>
            <person name="Felder M."/>
            <person name="Schilde C."/>
            <person name="Helps N.R."/>
            <person name="Tunggal B."/>
            <person name="Rivero F."/>
            <person name="John U."/>
            <person name="Schleicher M."/>
            <person name="Eichinger L."/>
            <person name="Platzer M."/>
            <person name="Noegel A.A."/>
            <person name="Schaap P."/>
            <person name="Gloeckner G."/>
        </authorList>
    </citation>
    <scope>NUCLEOTIDE SEQUENCE [LARGE SCALE GENOMIC DNA]</scope>
    <source>
        <strain evidence="9">SH3</strain>
    </source>
</reference>
<dbReference type="PANTHER" id="PTHR15749">
    <property type="entry name" value="FANCONI-ASSOCIATED NUCLEASE 1"/>
    <property type="match status" value="1"/>
</dbReference>
<dbReference type="InterPro" id="IPR049132">
    <property type="entry name" value="FAN1-like_euk"/>
</dbReference>
<dbReference type="InterPro" id="IPR049126">
    <property type="entry name" value="FAN1-like_TPR"/>
</dbReference>
<feature type="region of interest" description="Disordered" evidence="6">
    <location>
        <begin position="1"/>
        <end position="45"/>
    </location>
</feature>
<dbReference type="STRING" id="1054147.F4Q432"/>
<dbReference type="GeneID" id="14869503"/>